<dbReference type="InterPro" id="IPR011991">
    <property type="entry name" value="ArsR-like_HTH"/>
</dbReference>
<sequence length="196" mass="21387">MNETEIALAAWVQNGQDKVTDQKTYVQAVATARYVIRKVIRIVDDAARDHGFDPLAHQALIQIFGVMDEPLTVSQLAERLDVVPAFASRLVRDLERRGLVERQRTDQDKRMTRVVATAEVGPVLAEINEQVQAHAALFHRQLTDDQRQAALVVLAFFVGIKAGSPVGESLRASLQLASADEAAAKPGRTAKAATPA</sequence>
<name>A0ABN1ZQ30_9ACTN</name>
<dbReference type="InterPro" id="IPR039422">
    <property type="entry name" value="MarR/SlyA-like"/>
</dbReference>
<evidence type="ECO:0000259" key="1">
    <source>
        <dbReference type="PROSITE" id="PS50995"/>
    </source>
</evidence>
<dbReference type="InterPro" id="IPR036390">
    <property type="entry name" value="WH_DNA-bd_sf"/>
</dbReference>
<dbReference type="Proteomes" id="UP001501470">
    <property type="component" value="Unassembled WGS sequence"/>
</dbReference>
<evidence type="ECO:0000313" key="3">
    <source>
        <dbReference type="Proteomes" id="UP001501470"/>
    </source>
</evidence>
<dbReference type="InterPro" id="IPR000835">
    <property type="entry name" value="HTH_MarR-typ"/>
</dbReference>
<comment type="caution">
    <text evidence="2">The sequence shown here is derived from an EMBL/GenBank/DDBJ whole genome shotgun (WGS) entry which is preliminary data.</text>
</comment>
<dbReference type="CDD" id="cd00090">
    <property type="entry name" value="HTH_ARSR"/>
    <property type="match status" value="1"/>
</dbReference>
<dbReference type="EMBL" id="BAAAQD010000001">
    <property type="protein sequence ID" value="GAA1501901.1"/>
    <property type="molecule type" value="Genomic_DNA"/>
</dbReference>
<dbReference type="PANTHER" id="PTHR33164:SF43">
    <property type="entry name" value="HTH-TYPE TRANSCRIPTIONAL REPRESSOR YETL"/>
    <property type="match status" value="1"/>
</dbReference>
<organism evidence="2 3">
    <name type="scientific">Dactylosporangium maewongense</name>
    <dbReference type="NCBI Taxonomy" id="634393"/>
    <lineage>
        <taxon>Bacteria</taxon>
        <taxon>Bacillati</taxon>
        <taxon>Actinomycetota</taxon>
        <taxon>Actinomycetes</taxon>
        <taxon>Micromonosporales</taxon>
        <taxon>Micromonosporaceae</taxon>
        <taxon>Dactylosporangium</taxon>
    </lineage>
</organism>
<feature type="domain" description="HTH marR-type" evidence="1">
    <location>
        <begin position="22"/>
        <end position="159"/>
    </location>
</feature>
<dbReference type="Gene3D" id="1.10.10.10">
    <property type="entry name" value="Winged helix-like DNA-binding domain superfamily/Winged helix DNA-binding domain"/>
    <property type="match status" value="1"/>
</dbReference>
<dbReference type="RefSeq" id="WP_344500415.1">
    <property type="nucleotide sequence ID" value="NZ_BAAAQD010000001.1"/>
</dbReference>
<protein>
    <recommendedName>
        <fullName evidence="1">HTH marR-type domain-containing protein</fullName>
    </recommendedName>
</protein>
<reference evidence="2 3" key="1">
    <citation type="journal article" date="2019" name="Int. J. Syst. Evol. Microbiol.">
        <title>The Global Catalogue of Microorganisms (GCM) 10K type strain sequencing project: providing services to taxonomists for standard genome sequencing and annotation.</title>
        <authorList>
            <consortium name="The Broad Institute Genomics Platform"/>
            <consortium name="The Broad Institute Genome Sequencing Center for Infectious Disease"/>
            <person name="Wu L."/>
            <person name="Ma J."/>
        </authorList>
    </citation>
    <scope>NUCLEOTIDE SEQUENCE [LARGE SCALE GENOMIC DNA]</scope>
    <source>
        <strain evidence="2 3">JCM 15933</strain>
    </source>
</reference>
<proteinExistence type="predicted"/>
<dbReference type="PANTHER" id="PTHR33164">
    <property type="entry name" value="TRANSCRIPTIONAL REGULATOR, MARR FAMILY"/>
    <property type="match status" value="1"/>
</dbReference>
<gene>
    <name evidence="2" type="ORF">GCM10009827_012630</name>
</gene>
<evidence type="ECO:0000313" key="2">
    <source>
        <dbReference type="EMBL" id="GAA1501901.1"/>
    </source>
</evidence>
<dbReference type="Pfam" id="PF12802">
    <property type="entry name" value="MarR_2"/>
    <property type="match status" value="1"/>
</dbReference>
<dbReference type="SMART" id="SM00347">
    <property type="entry name" value="HTH_MARR"/>
    <property type="match status" value="1"/>
</dbReference>
<dbReference type="PROSITE" id="PS50995">
    <property type="entry name" value="HTH_MARR_2"/>
    <property type="match status" value="1"/>
</dbReference>
<accession>A0ABN1ZQ30</accession>
<dbReference type="SUPFAM" id="SSF46785">
    <property type="entry name" value="Winged helix' DNA-binding domain"/>
    <property type="match status" value="1"/>
</dbReference>
<keyword evidence="3" id="KW-1185">Reference proteome</keyword>
<dbReference type="InterPro" id="IPR036388">
    <property type="entry name" value="WH-like_DNA-bd_sf"/>
</dbReference>